<organism evidence="2 3">
    <name type="scientific">Streptomyces canarius</name>
    <dbReference type="NCBI Taxonomy" id="285453"/>
    <lineage>
        <taxon>Bacteria</taxon>
        <taxon>Bacillati</taxon>
        <taxon>Actinomycetota</taxon>
        <taxon>Actinomycetes</taxon>
        <taxon>Kitasatosporales</taxon>
        <taxon>Streptomycetaceae</taxon>
        <taxon>Streptomyces</taxon>
    </lineage>
</organism>
<evidence type="ECO:0000256" key="1">
    <source>
        <dbReference type="SAM" id="MobiDB-lite"/>
    </source>
</evidence>
<dbReference type="Proteomes" id="UP000653644">
    <property type="component" value="Unassembled WGS sequence"/>
</dbReference>
<feature type="region of interest" description="Disordered" evidence="1">
    <location>
        <begin position="1"/>
        <end position="27"/>
    </location>
</feature>
<protein>
    <submittedName>
        <fullName evidence="2">Uncharacterized protein</fullName>
    </submittedName>
</protein>
<dbReference type="EMBL" id="BMVN01000001">
    <property type="protein sequence ID" value="GHA03589.1"/>
    <property type="molecule type" value="Genomic_DNA"/>
</dbReference>
<reference evidence="3" key="1">
    <citation type="journal article" date="2019" name="Int. J. Syst. Evol. Microbiol.">
        <title>The Global Catalogue of Microorganisms (GCM) 10K type strain sequencing project: providing services to taxonomists for standard genome sequencing and annotation.</title>
        <authorList>
            <consortium name="The Broad Institute Genomics Platform"/>
            <consortium name="The Broad Institute Genome Sequencing Center for Infectious Disease"/>
            <person name="Wu L."/>
            <person name="Ma J."/>
        </authorList>
    </citation>
    <scope>NUCLEOTIDE SEQUENCE [LARGE SCALE GENOMIC DNA]</scope>
    <source>
        <strain evidence="3">JCM 4733</strain>
    </source>
</reference>
<sequence>MSRQIRTSGGVRDRELKELPVKPHRSPDASTVVAIVTGAGTRAMARVKRERSTVMENIRFAGPGWPAG</sequence>
<comment type="caution">
    <text evidence="2">The sequence shown here is derived from an EMBL/GenBank/DDBJ whole genome shotgun (WGS) entry which is preliminary data.</text>
</comment>
<accession>A0ABQ3CE43</accession>
<evidence type="ECO:0000313" key="3">
    <source>
        <dbReference type="Proteomes" id="UP000653644"/>
    </source>
</evidence>
<evidence type="ECO:0000313" key="2">
    <source>
        <dbReference type="EMBL" id="GHA03589.1"/>
    </source>
</evidence>
<keyword evidence="3" id="KW-1185">Reference proteome</keyword>
<gene>
    <name evidence="2" type="ORF">GCM10010345_04950</name>
</gene>
<name>A0ABQ3CE43_9ACTN</name>
<feature type="compositionally biased region" description="Basic and acidic residues" evidence="1">
    <location>
        <begin position="11"/>
        <end position="27"/>
    </location>
</feature>
<proteinExistence type="predicted"/>